<sequence>MDDNVHHGLQPDQWLSTFEKGEKRASSLGSGAFRFIRTRSSIRRELKRQCHRNKSGDCYSAQDSHAGSGGGGGIGKWLREHLGGGGSKGSHDVSVTMSLSSKGNANTGGNGGNNKSLGKAIYTSQNLYCSLPREHGRYMHNGARKIGHGNSAKSQGYDRPRSNSMNHHEKSMSGDLGTLTRGGPIYGSEGRSLKKRNRDRRRHSLHETLDQGRHRRRSCYPAPFLCSIRCSASWGATAYIYRFKPSLDTMEQMAGNDLDGVADEDNDGRLEIQVANAEMSDEHEDFALENDEFYLGEKGEEAEAEEDVYRMDEFFIWDDELEAREYEQKPYGERSVGNEERDAPSTATISVAEKSEEEARDTAGPDHALAEIPVEIFAGRETMIRMLKEFLAEQAELRKKNKFLEAWIIKHMKKIQEKVTTTDVTEPEQMEQIYRQTLQTYKLRRDDIMERRARTTADVQSYEDKVRKTRDENARVFNELLDREREVATGLIYTKTGGKITERAINEITRRQVLRHEIVIRNRYKCLILQYRLEDLNSQLRDLEALGEGMTTMDYEALHVAQINCRDKLDERDRELEKLRSKIAQVVNGIAHYKEKETCLAEDIEFEEHELNEHCEQAIRVREDVNKLHLILRDLRRAHDAKRHDAGLLMAQPVLREMEKTMKLLDVLRNDIEIIKQEIQQDGPANRRKTTSAEASAMTTMTQD</sequence>
<feature type="compositionally biased region" description="Basic residues" evidence="5">
    <location>
        <begin position="193"/>
        <end position="204"/>
    </location>
</feature>
<evidence type="ECO:0000256" key="2">
    <source>
        <dbReference type="ARBA" id="ARBA00023054"/>
    </source>
</evidence>
<dbReference type="PANTHER" id="PTHR15654">
    <property type="entry name" value="COILED-COIL DOMAIN-CONTAINING PROTEIN 113-RELATED"/>
    <property type="match status" value="1"/>
</dbReference>
<keyword evidence="3" id="KW-0966">Cell projection</keyword>
<dbReference type="Proteomes" id="UP000279307">
    <property type="component" value="Chromosome 1"/>
</dbReference>
<evidence type="ECO:0000256" key="1">
    <source>
        <dbReference type="ARBA" id="ARBA00004138"/>
    </source>
</evidence>
<evidence type="ECO:0000256" key="4">
    <source>
        <dbReference type="SAM" id="Coils"/>
    </source>
</evidence>
<feature type="compositionally biased region" description="Basic and acidic residues" evidence="5">
    <location>
        <begin position="330"/>
        <end position="343"/>
    </location>
</feature>
<dbReference type="GO" id="GO:0060271">
    <property type="term" value="P:cilium assembly"/>
    <property type="evidence" value="ECO:0007669"/>
    <property type="project" value="TreeGrafter"/>
</dbReference>
<dbReference type="PANTHER" id="PTHR15654:SF1">
    <property type="entry name" value="COILED-COIL DOMAIN-CONTAINING PROTEIN 96"/>
    <property type="match status" value="1"/>
</dbReference>
<evidence type="ECO:0000256" key="3">
    <source>
        <dbReference type="ARBA" id="ARBA00023273"/>
    </source>
</evidence>
<protein>
    <recommendedName>
        <fullName evidence="6">CCDC113/CCDC96 coiled-coil domain-containing protein</fullName>
    </recommendedName>
</protein>
<feature type="region of interest" description="Disordered" evidence="5">
    <location>
        <begin position="141"/>
        <end position="209"/>
    </location>
</feature>
<dbReference type="InterPro" id="IPR025254">
    <property type="entry name" value="CCDC113/CCDC96_CC"/>
</dbReference>
<feature type="region of interest" description="Disordered" evidence="5">
    <location>
        <begin position="330"/>
        <end position="367"/>
    </location>
</feature>
<evidence type="ECO:0000313" key="7">
    <source>
        <dbReference type="EMBL" id="RLU27417.1"/>
    </source>
</evidence>
<comment type="subcellular location">
    <subcellularLocation>
        <location evidence="1">Cell projection</location>
        <location evidence="1">Cilium</location>
    </subcellularLocation>
</comment>
<evidence type="ECO:0000256" key="5">
    <source>
        <dbReference type="SAM" id="MobiDB-lite"/>
    </source>
</evidence>
<gene>
    <name evidence="7" type="ORF">DMN91_001221</name>
</gene>
<dbReference type="OrthoDB" id="10254794at2759"/>
<reference evidence="7 8" key="1">
    <citation type="journal article" date="2018" name="Genome Res.">
        <title>The genomic architecture and molecular evolution of ant odorant receptors.</title>
        <authorList>
            <person name="McKenzie S.K."/>
            <person name="Kronauer D.J.C."/>
        </authorList>
    </citation>
    <scope>NUCLEOTIDE SEQUENCE [LARGE SCALE GENOMIC DNA]</scope>
    <source>
        <strain evidence="7">Clonal line C1</strain>
    </source>
</reference>
<feature type="compositionally biased region" description="Low complexity" evidence="5">
    <location>
        <begin position="692"/>
        <end position="704"/>
    </location>
</feature>
<feature type="compositionally biased region" description="Basic and acidic residues" evidence="5">
    <location>
        <begin position="156"/>
        <end position="172"/>
    </location>
</feature>
<comment type="caution">
    <text evidence="7">The sequence shown here is derived from an EMBL/GenBank/DDBJ whole genome shotgun (WGS) entry which is preliminary data.</text>
</comment>
<evidence type="ECO:0000313" key="8">
    <source>
        <dbReference type="Proteomes" id="UP000279307"/>
    </source>
</evidence>
<dbReference type="GO" id="GO:0005930">
    <property type="term" value="C:axoneme"/>
    <property type="evidence" value="ECO:0007669"/>
    <property type="project" value="TreeGrafter"/>
</dbReference>
<accession>A0A3L8E434</accession>
<feature type="region of interest" description="Disordered" evidence="5">
    <location>
        <begin position="48"/>
        <end position="92"/>
    </location>
</feature>
<keyword evidence="2 4" id="KW-0175">Coiled coil</keyword>
<dbReference type="GO" id="GO:0036064">
    <property type="term" value="C:ciliary basal body"/>
    <property type="evidence" value="ECO:0007669"/>
    <property type="project" value="TreeGrafter"/>
</dbReference>
<dbReference type="Pfam" id="PF13870">
    <property type="entry name" value="CCDC113_CCDC96_CC"/>
    <property type="match status" value="1"/>
</dbReference>
<organism evidence="7 8">
    <name type="scientific">Ooceraea biroi</name>
    <name type="common">Clonal raider ant</name>
    <name type="synonym">Cerapachys biroi</name>
    <dbReference type="NCBI Taxonomy" id="2015173"/>
    <lineage>
        <taxon>Eukaryota</taxon>
        <taxon>Metazoa</taxon>
        <taxon>Ecdysozoa</taxon>
        <taxon>Arthropoda</taxon>
        <taxon>Hexapoda</taxon>
        <taxon>Insecta</taxon>
        <taxon>Pterygota</taxon>
        <taxon>Neoptera</taxon>
        <taxon>Endopterygota</taxon>
        <taxon>Hymenoptera</taxon>
        <taxon>Apocrita</taxon>
        <taxon>Aculeata</taxon>
        <taxon>Formicoidea</taxon>
        <taxon>Formicidae</taxon>
        <taxon>Dorylinae</taxon>
        <taxon>Ooceraea</taxon>
    </lineage>
</organism>
<dbReference type="AlphaFoldDB" id="A0A3L8E434"/>
<name>A0A3L8E434_OOCBI</name>
<dbReference type="EMBL" id="QOIP01000001">
    <property type="protein sequence ID" value="RLU27417.1"/>
    <property type="molecule type" value="Genomic_DNA"/>
</dbReference>
<proteinExistence type="predicted"/>
<feature type="coiled-coil region" evidence="4">
    <location>
        <begin position="452"/>
        <end position="479"/>
    </location>
</feature>
<feature type="region of interest" description="Disordered" evidence="5">
    <location>
        <begin position="681"/>
        <end position="704"/>
    </location>
</feature>
<feature type="domain" description="CCDC113/CCDC96 coiled-coil" evidence="6">
    <location>
        <begin position="522"/>
        <end position="680"/>
    </location>
</feature>
<dbReference type="InterPro" id="IPR051885">
    <property type="entry name" value="CC_CF"/>
</dbReference>
<evidence type="ECO:0000259" key="6">
    <source>
        <dbReference type="Pfam" id="PF13870"/>
    </source>
</evidence>